<dbReference type="AlphaFoldDB" id="M2LB92"/>
<dbReference type="EMBL" id="KB445564">
    <property type="protein sequence ID" value="EMC91087.1"/>
    <property type="molecule type" value="Genomic_DNA"/>
</dbReference>
<keyword evidence="3" id="KW-0378">Hydrolase</keyword>
<dbReference type="PANTHER" id="PTHR43808">
    <property type="entry name" value="ACETYLORNITHINE DEACETYLASE"/>
    <property type="match status" value="1"/>
</dbReference>
<dbReference type="SUPFAM" id="SSF55031">
    <property type="entry name" value="Bacterial exopeptidase dimerisation domain"/>
    <property type="match status" value="1"/>
</dbReference>
<accession>M2LB92</accession>
<feature type="domain" description="Peptidase M20 dimerisation" evidence="4">
    <location>
        <begin position="193"/>
        <end position="319"/>
    </location>
</feature>
<dbReference type="SUPFAM" id="SSF53187">
    <property type="entry name" value="Zn-dependent exopeptidases"/>
    <property type="match status" value="1"/>
</dbReference>
<protein>
    <recommendedName>
        <fullName evidence="4">Peptidase M20 dimerisation domain-containing protein</fullName>
    </recommendedName>
</protein>
<dbReference type="STRING" id="717646.M2LB92"/>
<name>M2LB92_BAUPA</name>
<sequence length="434" mass="47968">MDTKVDLMRQLDADRDIHLAFLQDLIRTPSPNPPGDTRQAIEVVRKFLTQHGIDTRTFAPKSEAPNLVSVLTPTHEPLDLVRSLVLNGHIDHFPVTDGDQWQRHPYSGDIVDGYVHGRGVVDMKAGTAASILAFTYMHRFRSALRGRCVLEVVSDEETGGKYGTKFLLQQDPQWQGTCVLNAEPCGLDSIRFGEKGTLRMTFYIRTRGGHGAYTHRGEGAIEIAARVIHRLKALESLRGLGMDEEIMSYLERDDVRSVADKIMGEGAADSMLKPTVNIGTIHGGAKVNMIPSECTFEADIRLPIAMAADVVLSKVDELVCDVPGVTYSIQEAASNPAAASHIHHELVEYIRQNVKTVRGSQPLPISSLGATDCKHFRYRGVPAYTYGVSPATMAEKDEKVLVEEFLQTVKVHTLTAWEYLTRAVQTSAYDTRSV</sequence>
<evidence type="ECO:0000313" key="5">
    <source>
        <dbReference type="EMBL" id="EMC91087.1"/>
    </source>
</evidence>
<gene>
    <name evidence="5" type="ORF">BAUCODRAFT_314238</name>
</gene>
<evidence type="ECO:0000259" key="4">
    <source>
        <dbReference type="Pfam" id="PF07687"/>
    </source>
</evidence>
<keyword evidence="6" id="KW-1185">Reference proteome</keyword>
<dbReference type="InterPro" id="IPR050072">
    <property type="entry name" value="Peptidase_M20A"/>
</dbReference>
<evidence type="ECO:0000256" key="3">
    <source>
        <dbReference type="ARBA" id="ARBA00022801"/>
    </source>
</evidence>
<dbReference type="PANTHER" id="PTHR43808:SF32">
    <property type="entry name" value="ARGE_DAPE-RELATED DEACYLASE"/>
    <property type="match status" value="1"/>
</dbReference>
<dbReference type="Pfam" id="PF07687">
    <property type="entry name" value="M20_dimer"/>
    <property type="match status" value="1"/>
</dbReference>
<dbReference type="HOGENOM" id="CLU_021802_2_3_1"/>
<dbReference type="eggNOG" id="KOG2275">
    <property type="taxonomic scope" value="Eukaryota"/>
</dbReference>
<proteinExistence type="inferred from homology"/>
<dbReference type="InterPro" id="IPR002933">
    <property type="entry name" value="Peptidase_M20"/>
</dbReference>
<reference evidence="5 6" key="1">
    <citation type="journal article" date="2012" name="PLoS Pathog.">
        <title>Diverse lifestyles and strategies of plant pathogenesis encoded in the genomes of eighteen Dothideomycetes fungi.</title>
        <authorList>
            <person name="Ohm R.A."/>
            <person name="Feau N."/>
            <person name="Henrissat B."/>
            <person name="Schoch C.L."/>
            <person name="Horwitz B.A."/>
            <person name="Barry K.W."/>
            <person name="Condon B.J."/>
            <person name="Copeland A.C."/>
            <person name="Dhillon B."/>
            <person name="Glaser F."/>
            <person name="Hesse C.N."/>
            <person name="Kosti I."/>
            <person name="LaButti K."/>
            <person name="Lindquist E.A."/>
            <person name="Lucas S."/>
            <person name="Salamov A.A."/>
            <person name="Bradshaw R.E."/>
            <person name="Ciuffetti L."/>
            <person name="Hamelin R.C."/>
            <person name="Kema G.H.J."/>
            <person name="Lawrence C."/>
            <person name="Scott J.A."/>
            <person name="Spatafora J.W."/>
            <person name="Turgeon B.G."/>
            <person name="de Wit P.J.G.M."/>
            <person name="Zhong S."/>
            <person name="Goodwin S.B."/>
            <person name="Grigoriev I.V."/>
        </authorList>
    </citation>
    <scope>NUCLEOTIDE SEQUENCE [LARGE SCALE GENOMIC DNA]</scope>
    <source>
        <strain evidence="5 6">UAMH 10762</strain>
    </source>
</reference>
<dbReference type="GO" id="GO:0016787">
    <property type="term" value="F:hydrolase activity"/>
    <property type="evidence" value="ECO:0007669"/>
    <property type="project" value="UniProtKB-KW"/>
</dbReference>
<organism evidence="5 6">
    <name type="scientific">Baudoinia panamericana (strain UAMH 10762)</name>
    <name type="common">Angels' share fungus</name>
    <name type="synonym">Baudoinia compniacensis (strain UAMH 10762)</name>
    <dbReference type="NCBI Taxonomy" id="717646"/>
    <lineage>
        <taxon>Eukaryota</taxon>
        <taxon>Fungi</taxon>
        <taxon>Dikarya</taxon>
        <taxon>Ascomycota</taxon>
        <taxon>Pezizomycotina</taxon>
        <taxon>Dothideomycetes</taxon>
        <taxon>Dothideomycetidae</taxon>
        <taxon>Mycosphaerellales</taxon>
        <taxon>Teratosphaeriaceae</taxon>
        <taxon>Baudoinia</taxon>
    </lineage>
</organism>
<dbReference type="GO" id="GO:0046872">
    <property type="term" value="F:metal ion binding"/>
    <property type="evidence" value="ECO:0007669"/>
    <property type="project" value="UniProtKB-KW"/>
</dbReference>
<dbReference type="KEGG" id="bcom:BAUCODRAFT_314238"/>
<dbReference type="Gene3D" id="3.30.70.360">
    <property type="match status" value="1"/>
</dbReference>
<evidence type="ECO:0000313" key="6">
    <source>
        <dbReference type="Proteomes" id="UP000011761"/>
    </source>
</evidence>
<comment type="similarity">
    <text evidence="1">Belongs to the peptidase M20A family.</text>
</comment>
<dbReference type="OrthoDB" id="10059875at2759"/>
<dbReference type="OMA" id="HELQVAN"/>
<evidence type="ECO:0000256" key="2">
    <source>
        <dbReference type="ARBA" id="ARBA00022723"/>
    </source>
</evidence>
<dbReference type="Gene3D" id="3.40.630.10">
    <property type="entry name" value="Zn peptidases"/>
    <property type="match status" value="1"/>
</dbReference>
<evidence type="ECO:0000256" key="1">
    <source>
        <dbReference type="ARBA" id="ARBA00006247"/>
    </source>
</evidence>
<dbReference type="InterPro" id="IPR036264">
    <property type="entry name" value="Bact_exopeptidase_dim_dom"/>
</dbReference>
<dbReference type="Proteomes" id="UP000011761">
    <property type="component" value="Unassembled WGS sequence"/>
</dbReference>
<dbReference type="InterPro" id="IPR011650">
    <property type="entry name" value="Peptidase_M20_dimer"/>
</dbReference>
<keyword evidence="2" id="KW-0479">Metal-binding</keyword>
<dbReference type="Pfam" id="PF01546">
    <property type="entry name" value="Peptidase_M20"/>
    <property type="match status" value="1"/>
</dbReference>
<dbReference type="GeneID" id="19111471"/>
<dbReference type="RefSeq" id="XP_007681567.1">
    <property type="nucleotide sequence ID" value="XM_007683377.1"/>
</dbReference>